<dbReference type="EMBL" id="JBHTHX010000699">
    <property type="protein sequence ID" value="MFD0886731.1"/>
    <property type="molecule type" value="Genomic_DNA"/>
</dbReference>
<keyword evidence="3" id="KW-1185">Reference proteome</keyword>
<protein>
    <recommendedName>
        <fullName evidence="4">CoA transferase</fullName>
    </recommendedName>
</protein>
<evidence type="ECO:0000313" key="2">
    <source>
        <dbReference type="EMBL" id="MFD0886731.1"/>
    </source>
</evidence>
<dbReference type="Proteomes" id="UP001597024">
    <property type="component" value="Unassembled WGS sequence"/>
</dbReference>
<proteinExistence type="predicted"/>
<name>A0ABW3DV89_9ACTN</name>
<reference evidence="3" key="1">
    <citation type="journal article" date="2019" name="Int. J. Syst. Evol. Microbiol.">
        <title>The Global Catalogue of Microorganisms (GCM) 10K type strain sequencing project: providing services to taxonomists for standard genome sequencing and annotation.</title>
        <authorList>
            <consortium name="The Broad Institute Genomics Platform"/>
            <consortium name="The Broad Institute Genome Sequencing Center for Infectious Disease"/>
            <person name="Wu L."/>
            <person name="Ma J."/>
        </authorList>
    </citation>
    <scope>NUCLEOTIDE SEQUENCE [LARGE SCALE GENOMIC DNA]</scope>
    <source>
        <strain evidence="3">CCUG 62974</strain>
    </source>
</reference>
<evidence type="ECO:0000313" key="3">
    <source>
        <dbReference type="Proteomes" id="UP001597024"/>
    </source>
</evidence>
<accession>A0ABW3DV89</accession>
<gene>
    <name evidence="2" type="ORF">ACFQ08_19465</name>
</gene>
<comment type="caution">
    <text evidence="2">The sequence shown here is derived from an EMBL/GenBank/DDBJ whole genome shotgun (WGS) entry which is preliminary data.</text>
</comment>
<evidence type="ECO:0000256" key="1">
    <source>
        <dbReference type="SAM" id="MobiDB-lite"/>
    </source>
</evidence>
<evidence type="ECO:0008006" key="4">
    <source>
        <dbReference type="Google" id="ProtNLM"/>
    </source>
</evidence>
<feature type="non-terminal residue" evidence="2">
    <location>
        <position position="1"/>
    </location>
</feature>
<feature type="region of interest" description="Disordered" evidence="1">
    <location>
        <begin position="23"/>
        <end position="42"/>
    </location>
</feature>
<organism evidence="2 3">
    <name type="scientific">Streptosporangium algeriense</name>
    <dbReference type="NCBI Taxonomy" id="1682748"/>
    <lineage>
        <taxon>Bacteria</taxon>
        <taxon>Bacillati</taxon>
        <taxon>Actinomycetota</taxon>
        <taxon>Actinomycetes</taxon>
        <taxon>Streptosporangiales</taxon>
        <taxon>Streptosporangiaceae</taxon>
        <taxon>Streptosporangium</taxon>
    </lineage>
</organism>
<sequence>HYPTEQAVSGRPAIPTGRLILDAPAGVRPIPGTGQSSPTVPHPTDLQLHLLDLLDIGPRDLR</sequence>